<dbReference type="EMBL" id="JBBLXS010000442">
    <property type="protein sequence ID" value="MEK0187803.1"/>
    <property type="molecule type" value="Genomic_DNA"/>
</dbReference>
<protein>
    <submittedName>
        <fullName evidence="2">Uma2 family endonuclease</fullName>
    </submittedName>
</protein>
<dbReference type="InterPro" id="IPR008538">
    <property type="entry name" value="Uma2"/>
</dbReference>
<accession>A0ABU8YTU6</accession>
<dbReference type="PANTHER" id="PTHR36558">
    <property type="entry name" value="GLR1098 PROTEIN"/>
    <property type="match status" value="1"/>
</dbReference>
<keyword evidence="2" id="KW-0540">Nuclease</keyword>
<keyword evidence="2" id="KW-0378">Hydrolase</keyword>
<gene>
    <name evidence="2" type="ORF">WMG39_23620</name>
</gene>
<dbReference type="GO" id="GO:0004519">
    <property type="term" value="F:endonuclease activity"/>
    <property type="evidence" value="ECO:0007669"/>
    <property type="project" value="UniProtKB-KW"/>
</dbReference>
<comment type="caution">
    <text evidence="2">The sequence shown here is derived from an EMBL/GenBank/DDBJ whole genome shotgun (WGS) entry which is preliminary data.</text>
</comment>
<proteinExistence type="predicted"/>
<dbReference type="Pfam" id="PF05685">
    <property type="entry name" value="Uma2"/>
    <property type="match status" value="1"/>
</dbReference>
<dbReference type="SUPFAM" id="SSF52980">
    <property type="entry name" value="Restriction endonuclease-like"/>
    <property type="match status" value="1"/>
</dbReference>
<sequence>AILETYFIPDRIMVALPDRLSMSPEEYLAWEPTQEERYEYWDGEVVAMSGGTRNHNRICINFFKLLDDRLNLPYEIYILAVKLQGERGRNYFYPDVVVTCDDRDNDPQLVQFPSLIIEVLSPSTEAVNRGIKFAKYRQFSTLQEYVLVQFEQPGVEMFRRNQQGQWVLSEYGLGDSLQLESVNLEIAIADLYRQVQFS</sequence>
<dbReference type="Gene3D" id="3.90.1570.10">
    <property type="entry name" value="tt1808, chain A"/>
    <property type="match status" value="1"/>
</dbReference>
<dbReference type="InterPro" id="IPR011335">
    <property type="entry name" value="Restrct_endonuc-II-like"/>
</dbReference>
<keyword evidence="3" id="KW-1185">Reference proteome</keyword>
<dbReference type="RefSeq" id="WP_340541904.1">
    <property type="nucleotide sequence ID" value="NZ_JBBLXS010000442.1"/>
</dbReference>
<organism evidence="2 3">
    <name type="scientific">Microcoleus anatoxicus PTRS2</name>
    <dbReference type="NCBI Taxonomy" id="2705321"/>
    <lineage>
        <taxon>Bacteria</taxon>
        <taxon>Bacillati</taxon>
        <taxon>Cyanobacteriota</taxon>
        <taxon>Cyanophyceae</taxon>
        <taxon>Oscillatoriophycideae</taxon>
        <taxon>Oscillatoriales</taxon>
        <taxon>Microcoleaceae</taxon>
        <taxon>Microcoleus</taxon>
        <taxon>Microcoleus anatoxicus</taxon>
    </lineage>
</organism>
<feature type="non-terminal residue" evidence="2">
    <location>
        <position position="1"/>
    </location>
</feature>
<evidence type="ECO:0000313" key="2">
    <source>
        <dbReference type="EMBL" id="MEK0187803.1"/>
    </source>
</evidence>
<dbReference type="PANTHER" id="PTHR36558:SF1">
    <property type="entry name" value="RESTRICTION ENDONUCLEASE DOMAIN-CONTAINING PROTEIN-RELATED"/>
    <property type="match status" value="1"/>
</dbReference>
<name>A0ABU8YTU6_9CYAN</name>
<dbReference type="InterPro" id="IPR012296">
    <property type="entry name" value="Nuclease_put_TT1808"/>
</dbReference>
<keyword evidence="2" id="KW-0255">Endonuclease</keyword>
<evidence type="ECO:0000259" key="1">
    <source>
        <dbReference type="Pfam" id="PF05685"/>
    </source>
</evidence>
<dbReference type="Proteomes" id="UP001384579">
    <property type="component" value="Unassembled WGS sequence"/>
</dbReference>
<reference evidence="2 3" key="1">
    <citation type="journal article" date="2020" name="Harmful Algae">
        <title>Molecular and morphological characterization of a novel dihydroanatoxin-a producing Microcoleus species (cyanobacteria) from the Russian River, California, USA.</title>
        <authorList>
            <person name="Conklin K.Y."/>
            <person name="Stancheva R."/>
            <person name="Otten T.G."/>
            <person name="Fadness R."/>
            <person name="Boyer G.L."/>
            <person name="Read B."/>
            <person name="Zhang X."/>
            <person name="Sheath R.G."/>
        </authorList>
    </citation>
    <scope>NUCLEOTIDE SEQUENCE [LARGE SCALE GENOMIC DNA]</scope>
    <source>
        <strain evidence="2 3">PTRS2</strain>
    </source>
</reference>
<dbReference type="CDD" id="cd06260">
    <property type="entry name" value="DUF820-like"/>
    <property type="match status" value="1"/>
</dbReference>
<evidence type="ECO:0000313" key="3">
    <source>
        <dbReference type="Proteomes" id="UP001384579"/>
    </source>
</evidence>
<feature type="domain" description="Putative restriction endonuclease" evidence="1">
    <location>
        <begin position="24"/>
        <end position="185"/>
    </location>
</feature>